<keyword evidence="2" id="KW-1185">Reference proteome</keyword>
<dbReference type="AlphaFoldDB" id="A0A246J2T6"/>
<evidence type="ECO:0008006" key="3">
    <source>
        <dbReference type="Google" id="ProtNLM"/>
    </source>
</evidence>
<evidence type="ECO:0000313" key="2">
    <source>
        <dbReference type="Proteomes" id="UP000197468"/>
    </source>
</evidence>
<proteinExistence type="predicted"/>
<sequence length="134" mass="15265">MTSECAEADPDSAEIWTQIQALPSQVHQRVAIAALLMLVKVAQGGQPLTQAFDKKALHETHAFRSSVSGKVERIWRLRRGDIRLLFYYAQDRVVLLSTILVKLRDRLTVGEQLAAEGAVDRFLEARQRRLLRWV</sequence>
<organism evidence="1 2">
    <name type="scientific">Roseateles aquatilis</name>
    <dbReference type="NCBI Taxonomy" id="431061"/>
    <lineage>
        <taxon>Bacteria</taxon>
        <taxon>Pseudomonadati</taxon>
        <taxon>Pseudomonadota</taxon>
        <taxon>Betaproteobacteria</taxon>
        <taxon>Burkholderiales</taxon>
        <taxon>Sphaerotilaceae</taxon>
        <taxon>Roseateles</taxon>
    </lineage>
</organism>
<gene>
    <name evidence="1" type="ORF">CDN99_19640</name>
</gene>
<name>A0A246J2T6_9BURK</name>
<comment type="caution">
    <text evidence="1">The sequence shown here is derived from an EMBL/GenBank/DDBJ whole genome shotgun (WGS) entry which is preliminary data.</text>
</comment>
<protein>
    <recommendedName>
        <fullName evidence="3">Addiction module toxin RelE</fullName>
    </recommendedName>
</protein>
<accession>A0A246J2T6</accession>
<dbReference type="Proteomes" id="UP000197468">
    <property type="component" value="Unassembled WGS sequence"/>
</dbReference>
<evidence type="ECO:0000313" key="1">
    <source>
        <dbReference type="EMBL" id="OWQ86920.1"/>
    </source>
</evidence>
<reference evidence="1 2" key="1">
    <citation type="journal article" date="2008" name="Int. J. Syst. Evol. Microbiol.">
        <title>Description of Roseateles aquatilis sp. nov. and Roseateles terrae sp. nov., in the class Betaproteobacteria, and emended description of the genus Roseateles.</title>
        <authorList>
            <person name="Gomila M."/>
            <person name="Bowien B."/>
            <person name="Falsen E."/>
            <person name="Moore E.R."/>
            <person name="Lalucat J."/>
        </authorList>
    </citation>
    <scope>NUCLEOTIDE SEQUENCE [LARGE SCALE GENOMIC DNA]</scope>
    <source>
        <strain evidence="1 2">CCUG 48205</strain>
    </source>
</reference>
<dbReference type="EMBL" id="NIOF01000010">
    <property type="protein sequence ID" value="OWQ86920.1"/>
    <property type="molecule type" value="Genomic_DNA"/>
</dbReference>